<evidence type="ECO:0000256" key="2">
    <source>
        <dbReference type="ARBA" id="ARBA00003842"/>
    </source>
</evidence>
<dbReference type="Pfam" id="PF05199">
    <property type="entry name" value="GMC_oxred_C"/>
    <property type="match status" value="1"/>
</dbReference>
<dbReference type="RefSeq" id="WP_070951705.1">
    <property type="nucleotide sequence ID" value="NZ_CP050145.1"/>
</dbReference>
<keyword evidence="7" id="KW-0812">Transmembrane</keyword>
<dbReference type="AlphaFoldDB" id="A0A1S1M7X0"/>
<dbReference type="GO" id="GO:0050660">
    <property type="term" value="F:flavin adenine dinucleotide binding"/>
    <property type="evidence" value="ECO:0007669"/>
    <property type="project" value="InterPro"/>
</dbReference>
<evidence type="ECO:0000256" key="8">
    <source>
        <dbReference type="ARBA" id="ARBA00022827"/>
    </source>
</evidence>
<comment type="function">
    <text evidence="2">Long-chain fatty alcohol oxidase involved in the omega-oxidation pathway of lipid degradation.</text>
</comment>
<evidence type="ECO:0000313" key="13">
    <source>
        <dbReference type="EMBL" id="OHU78837.1"/>
    </source>
</evidence>
<evidence type="ECO:0000313" key="14">
    <source>
        <dbReference type="Proteomes" id="UP000179441"/>
    </source>
</evidence>
<dbReference type="EC" id="1.1.3.20" evidence="5"/>
<dbReference type="InterPro" id="IPR036188">
    <property type="entry name" value="FAD/NAD-bd_sf"/>
</dbReference>
<dbReference type="GO" id="GO:0016020">
    <property type="term" value="C:membrane"/>
    <property type="evidence" value="ECO:0007669"/>
    <property type="project" value="UniProtKB-SubCell"/>
</dbReference>
<accession>A0A1S1M7X0</accession>
<dbReference type="EMBL" id="MLIS01000001">
    <property type="protein sequence ID" value="OHU78837.1"/>
    <property type="molecule type" value="Genomic_DNA"/>
</dbReference>
<dbReference type="PIRSF" id="PIRSF028937">
    <property type="entry name" value="Lg_Ch_AO"/>
    <property type="match status" value="1"/>
</dbReference>
<gene>
    <name evidence="13" type="ORF">BKG84_10960</name>
</gene>
<keyword evidence="10" id="KW-0560">Oxidoreductase</keyword>
<sequence length="651" mass="68601">MHLSPRQRTAVELIADTFAPGRGVVPSATELGSVDLSLEFLARNPRASELRILKALFSLWDSRFAALMLTGRLRRFSAVGHEMRESMLKALAQSRFGQNRMLFTILRSAFLAPYYMESDAAGRSPVLEAVVGFRPVTGEPSSVNVGEPLAPLMICSDENLDCDVVVVGSGAGGGTAASVLSAAGLDVIIVEAGGYHGEDSFDGTEKTGLRNLYAPAPLLSREGQVSLWAGHCVGGGTVVNYTTCFPTPERVRQEWASSGAHQFAGTEYTEALNAVWQRLDVNRNHDVAAPRDAVMERGLRNLGWTVGATFRNVDGCDMGIRCGRCGMGCSLGAKRSTTKTWLADAVSAGARLIADTSVRTIETTGGKASGVTAVATGGHRVIVRARAVVVAAGAIQTPALLQRSGLGNRNVGRHLRLHPATVVWGRNRDSAPPWEGSLQSRYSDQHADLDGNGYGVIYETVPITPGIGAVLLPWHGGRAHLTDMKDIHALTPLAVITRDKGAGEVTIGRDGEPIVRYRLSGPDTAHLMAGIEGAAQILEAAGADKIIGPHQKGISYEPGKDGSVESFAAATRAAGAAPGVLPVLSLHLMGSARMGDDPRRSATNPDGEVWGAPGVIVADASCFPTASGVNPMISIQAIAYMNATRLAARLR</sequence>
<feature type="domain" description="Glucose-methanol-choline oxidoreductase N-terminal" evidence="12">
    <location>
        <begin position="393"/>
        <end position="407"/>
    </location>
</feature>
<evidence type="ECO:0000256" key="7">
    <source>
        <dbReference type="ARBA" id="ARBA00022692"/>
    </source>
</evidence>
<dbReference type="InterPro" id="IPR000172">
    <property type="entry name" value="GMC_OxRdtase_N"/>
</dbReference>
<evidence type="ECO:0000256" key="3">
    <source>
        <dbReference type="ARBA" id="ARBA00004370"/>
    </source>
</evidence>
<organism evidence="13 14">
    <name type="scientific">Mycobacteroides chelonae</name>
    <name type="common">Mycobacterium chelonae</name>
    <dbReference type="NCBI Taxonomy" id="1774"/>
    <lineage>
        <taxon>Bacteria</taxon>
        <taxon>Bacillati</taxon>
        <taxon>Actinomycetota</taxon>
        <taxon>Actinomycetes</taxon>
        <taxon>Mycobacteriales</taxon>
        <taxon>Mycobacteriaceae</taxon>
        <taxon>Mycobacteroides</taxon>
    </lineage>
</organism>
<dbReference type="InterPro" id="IPR012400">
    <property type="entry name" value="Long_Oxdase"/>
</dbReference>
<comment type="subcellular location">
    <subcellularLocation>
        <location evidence="3">Membrane</location>
    </subcellularLocation>
</comment>
<comment type="catalytic activity">
    <reaction evidence="1">
        <text>a long-chain primary fatty alcohol + O2 = a long-chain fatty aldehyde + H2O2</text>
        <dbReference type="Rhea" id="RHEA:22756"/>
        <dbReference type="ChEBI" id="CHEBI:15379"/>
        <dbReference type="ChEBI" id="CHEBI:16240"/>
        <dbReference type="ChEBI" id="CHEBI:17176"/>
        <dbReference type="ChEBI" id="CHEBI:77396"/>
        <dbReference type="EC" id="1.1.3.20"/>
    </reaction>
</comment>
<protein>
    <recommendedName>
        <fullName evidence="5">long-chain-alcohol oxidase</fullName>
        <ecNumber evidence="5">1.1.3.20</ecNumber>
    </recommendedName>
</protein>
<dbReference type="Proteomes" id="UP000179441">
    <property type="component" value="Unassembled WGS sequence"/>
</dbReference>
<comment type="similarity">
    <text evidence="4">Belongs to the GMC oxidoreductase family.</text>
</comment>
<keyword evidence="8" id="KW-0274">FAD</keyword>
<evidence type="ECO:0000256" key="6">
    <source>
        <dbReference type="ARBA" id="ARBA00022630"/>
    </source>
</evidence>
<evidence type="ECO:0000256" key="10">
    <source>
        <dbReference type="ARBA" id="ARBA00023002"/>
    </source>
</evidence>
<keyword evidence="11" id="KW-0472">Membrane</keyword>
<proteinExistence type="inferred from homology"/>
<dbReference type="GO" id="GO:0046577">
    <property type="term" value="F:long-chain-alcohol oxidase activity"/>
    <property type="evidence" value="ECO:0007669"/>
    <property type="project" value="UniProtKB-EC"/>
</dbReference>
<dbReference type="PANTHER" id="PTHR46056:SF12">
    <property type="entry name" value="LONG-CHAIN-ALCOHOL OXIDASE"/>
    <property type="match status" value="1"/>
</dbReference>
<evidence type="ECO:0000259" key="12">
    <source>
        <dbReference type="PROSITE" id="PS00624"/>
    </source>
</evidence>
<keyword evidence="9" id="KW-1133">Transmembrane helix</keyword>
<comment type="caution">
    <text evidence="13">The sequence shown here is derived from an EMBL/GenBank/DDBJ whole genome shotgun (WGS) entry which is preliminary data.</text>
</comment>
<dbReference type="Gene3D" id="3.50.50.60">
    <property type="entry name" value="FAD/NAD(P)-binding domain"/>
    <property type="match status" value="2"/>
</dbReference>
<dbReference type="InterPro" id="IPR007867">
    <property type="entry name" value="GMC_OxRtase_C"/>
</dbReference>
<evidence type="ECO:0000256" key="9">
    <source>
        <dbReference type="ARBA" id="ARBA00022989"/>
    </source>
</evidence>
<dbReference type="SUPFAM" id="SSF51905">
    <property type="entry name" value="FAD/NAD(P)-binding domain"/>
    <property type="match status" value="1"/>
</dbReference>
<evidence type="ECO:0000256" key="1">
    <source>
        <dbReference type="ARBA" id="ARBA00000920"/>
    </source>
</evidence>
<keyword evidence="14" id="KW-1185">Reference proteome</keyword>
<evidence type="ECO:0000256" key="4">
    <source>
        <dbReference type="ARBA" id="ARBA00010790"/>
    </source>
</evidence>
<keyword evidence="6" id="KW-0285">Flavoprotein</keyword>
<dbReference type="PROSITE" id="PS00624">
    <property type="entry name" value="GMC_OXRED_2"/>
    <property type="match status" value="1"/>
</dbReference>
<name>A0A1S1M7X0_MYCCH</name>
<reference evidence="13 14" key="1">
    <citation type="submission" date="2016-10" db="EMBL/GenBank/DDBJ databases">
        <title>Evaluation of Human, Veterinary and Environmental Mycobacterium chelonae Isolates by Core Genome Phylogenomic Analysis, Targeted Gene Comparison, and Anti-microbial Susceptibility Patterns: A Tale of Mistaken Identities.</title>
        <authorList>
            <person name="Fogelson S.B."/>
            <person name="Camus A.C."/>
            <person name="Lorenz W."/>
            <person name="Vasireddy R."/>
            <person name="Vasireddy S."/>
            <person name="Smith T."/>
            <person name="Brown-Elliott B.A."/>
            <person name="Wallace R.J.Jr."/>
            <person name="Hasan N.A."/>
            <person name="Reischl U."/>
            <person name="Sanchez S."/>
        </authorList>
    </citation>
    <scope>NUCLEOTIDE SEQUENCE [LARGE SCALE GENOMIC DNA]</scope>
    <source>
        <strain evidence="13 14">15518</strain>
    </source>
</reference>
<dbReference type="Pfam" id="PF00732">
    <property type="entry name" value="GMC_oxred_N"/>
    <property type="match status" value="1"/>
</dbReference>
<evidence type="ECO:0000256" key="5">
    <source>
        <dbReference type="ARBA" id="ARBA00013125"/>
    </source>
</evidence>
<dbReference type="PANTHER" id="PTHR46056">
    <property type="entry name" value="LONG-CHAIN-ALCOHOL OXIDASE"/>
    <property type="match status" value="1"/>
</dbReference>
<evidence type="ECO:0000256" key="11">
    <source>
        <dbReference type="ARBA" id="ARBA00023136"/>
    </source>
</evidence>